<protein>
    <submittedName>
        <fullName evidence="1">Uncharacterized protein</fullName>
    </submittedName>
</protein>
<organism evidence="1 2">
    <name type="scientific">Camellia lanceoleosa</name>
    <dbReference type="NCBI Taxonomy" id="1840588"/>
    <lineage>
        <taxon>Eukaryota</taxon>
        <taxon>Viridiplantae</taxon>
        <taxon>Streptophyta</taxon>
        <taxon>Embryophyta</taxon>
        <taxon>Tracheophyta</taxon>
        <taxon>Spermatophyta</taxon>
        <taxon>Magnoliopsida</taxon>
        <taxon>eudicotyledons</taxon>
        <taxon>Gunneridae</taxon>
        <taxon>Pentapetalae</taxon>
        <taxon>asterids</taxon>
        <taxon>Ericales</taxon>
        <taxon>Theaceae</taxon>
        <taxon>Camellia</taxon>
    </lineage>
</organism>
<evidence type="ECO:0000313" key="1">
    <source>
        <dbReference type="EMBL" id="KAI8007529.1"/>
    </source>
</evidence>
<dbReference type="EMBL" id="CM045764">
    <property type="protein sequence ID" value="KAI8007529.1"/>
    <property type="molecule type" value="Genomic_DNA"/>
</dbReference>
<proteinExistence type="predicted"/>
<name>A0ACC0H2M7_9ERIC</name>
<dbReference type="Proteomes" id="UP001060215">
    <property type="component" value="Chromosome 7"/>
</dbReference>
<sequence length="88" mass="9148">MVGILNLGGRGLSRMEATKGEFAVVEGLCWMFCMTPWSWSFMARSSASQRGMLSPLEGDRCWTLLASSSGAGAMTEGRGGGGGGCMCG</sequence>
<keyword evidence="2" id="KW-1185">Reference proteome</keyword>
<reference evidence="1 2" key="1">
    <citation type="journal article" date="2022" name="Plant J.">
        <title>Chromosome-level genome of Camellia lanceoleosa provides a valuable resource for understanding genome evolution and self-incompatibility.</title>
        <authorList>
            <person name="Gong W."/>
            <person name="Xiao S."/>
            <person name="Wang L."/>
            <person name="Liao Z."/>
            <person name="Chang Y."/>
            <person name="Mo W."/>
            <person name="Hu G."/>
            <person name="Li W."/>
            <person name="Zhao G."/>
            <person name="Zhu H."/>
            <person name="Hu X."/>
            <person name="Ji K."/>
            <person name="Xiang X."/>
            <person name="Song Q."/>
            <person name="Yuan D."/>
            <person name="Jin S."/>
            <person name="Zhang L."/>
        </authorList>
    </citation>
    <scope>NUCLEOTIDE SEQUENCE [LARGE SCALE GENOMIC DNA]</scope>
    <source>
        <strain evidence="1">SQ_2022a</strain>
    </source>
</reference>
<comment type="caution">
    <text evidence="1">The sequence shown here is derived from an EMBL/GenBank/DDBJ whole genome shotgun (WGS) entry which is preliminary data.</text>
</comment>
<accession>A0ACC0H2M7</accession>
<evidence type="ECO:0000313" key="2">
    <source>
        <dbReference type="Proteomes" id="UP001060215"/>
    </source>
</evidence>
<gene>
    <name evidence="1" type="ORF">LOK49_LG07G02415</name>
</gene>